<evidence type="ECO:0000313" key="7">
    <source>
        <dbReference type="EMBL" id="CAD7275875.1"/>
    </source>
</evidence>
<dbReference type="Pfam" id="PF00076">
    <property type="entry name" value="RRM_1"/>
    <property type="match status" value="2"/>
</dbReference>
<evidence type="ECO:0000259" key="6">
    <source>
        <dbReference type="PROSITE" id="PS50102"/>
    </source>
</evidence>
<evidence type="ECO:0000313" key="8">
    <source>
        <dbReference type="Proteomes" id="UP000678499"/>
    </source>
</evidence>
<dbReference type="InterPro" id="IPR000504">
    <property type="entry name" value="RRM_dom"/>
</dbReference>
<dbReference type="Gene3D" id="3.30.70.330">
    <property type="match status" value="2"/>
</dbReference>
<feature type="compositionally biased region" description="Gly residues" evidence="5">
    <location>
        <begin position="210"/>
        <end position="221"/>
    </location>
</feature>
<dbReference type="GO" id="GO:0003723">
    <property type="term" value="F:RNA binding"/>
    <property type="evidence" value="ECO:0007669"/>
    <property type="project" value="UniProtKB-UniRule"/>
</dbReference>
<feature type="compositionally biased region" description="Gly residues" evidence="5">
    <location>
        <begin position="228"/>
        <end position="240"/>
    </location>
</feature>
<proteinExistence type="predicted"/>
<dbReference type="Proteomes" id="UP000678499">
    <property type="component" value="Unassembled WGS sequence"/>
</dbReference>
<name>A0A7R9BIA5_9CRUS</name>
<dbReference type="GO" id="GO:0000785">
    <property type="term" value="C:chromatin"/>
    <property type="evidence" value="ECO:0007669"/>
    <property type="project" value="TreeGrafter"/>
</dbReference>
<dbReference type="AlphaFoldDB" id="A0A7R9BIA5"/>
<dbReference type="OrthoDB" id="1875751at2759"/>
<accession>A0A7R9BIA5</accession>
<dbReference type="EMBL" id="OA882535">
    <property type="protein sequence ID" value="CAD7275875.1"/>
    <property type="molecule type" value="Genomic_DNA"/>
</dbReference>
<dbReference type="InterPro" id="IPR035979">
    <property type="entry name" value="RBD_domain_sf"/>
</dbReference>
<dbReference type="PROSITE" id="PS50102">
    <property type="entry name" value="RRM"/>
    <property type="match status" value="2"/>
</dbReference>
<keyword evidence="3" id="KW-0539">Nucleus</keyword>
<protein>
    <recommendedName>
        <fullName evidence="6">RRM domain-containing protein</fullName>
    </recommendedName>
</protein>
<organism evidence="7">
    <name type="scientific">Notodromas monacha</name>
    <dbReference type="NCBI Taxonomy" id="399045"/>
    <lineage>
        <taxon>Eukaryota</taxon>
        <taxon>Metazoa</taxon>
        <taxon>Ecdysozoa</taxon>
        <taxon>Arthropoda</taxon>
        <taxon>Crustacea</taxon>
        <taxon>Oligostraca</taxon>
        <taxon>Ostracoda</taxon>
        <taxon>Podocopa</taxon>
        <taxon>Podocopida</taxon>
        <taxon>Cypridocopina</taxon>
        <taxon>Cypridoidea</taxon>
        <taxon>Cyprididae</taxon>
        <taxon>Notodromas</taxon>
    </lineage>
</organism>
<feature type="region of interest" description="Disordered" evidence="5">
    <location>
        <begin position="210"/>
        <end position="253"/>
    </location>
</feature>
<feature type="domain" description="RRM" evidence="6">
    <location>
        <begin position="98"/>
        <end position="175"/>
    </location>
</feature>
<feature type="domain" description="RRM" evidence="6">
    <location>
        <begin position="18"/>
        <end position="95"/>
    </location>
</feature>
<gene>
    <name evidence="7" type="ORF">NMOB1V02_LOCUS3661</name>
</gene>
<evidence type="ECO:0000256" key="5">
    <source>
        <dbReference type="SAM" id="MobiDB-lite"/>
    </source>
</evidence>
<comment type="subcellular location">
    <subcellularLocation>
        <location evidence="1">Nucleus</location>
    </subcellularLocation>
</comment>
<keyword evidence="8" id="KW-1185">Reference proteome</keyword>
<sequence>MDGVGNGGDSGPGRDDDRKLFIGGLSWETGEQDIRDFFSSYGNVESVNLKTDSNTGRSRGFAFVVFSNTESVESVLKEEDLIIGNKKVEAKRAKARPGKIFVGGIPHEVSDDEIKQLFASYGTISLVETPYDKVRSQRKGFCFITYENEASMKAVLNGAKPMLGGREVDVKKATPRNDQMMFGGPGGGGGGGFMPRGGGAGGGFMPRGGAGGGFFPRGRGGGPPPPRGGGGGGMRGGYYGGPPQQQQQGWGGYDYGGGGGAGGGYNYGYGGGGDGGYGGGGYGYNYGYGAPQPQGPPAGPVPPPPPPPGAAVVGRGGAVAAGVQRYHPYQN</sequence>
<dbReference type="SUPFAM" id="SSF54928">
    <property type="entry name" value="RNA-binding domain, RBD"/>
    <property type="match status" value="2"/>
</dbReference>
<evidence type="ECO:0000256" key="2">
    <source>
        <dbReference type="ARBA" id="ARBA00022884"/>
    </source>
</evidence>
<feature type="region of interest" description="Disordered" evidence="5">
    <location>
        <begin position="286"/>
        <end position="316"/>
    </location>
</feature>
<dbReference type="GO" id="GO:0005654">
    <property type="term" value="C:nucleoplasm"/>
    <property type="evidence" value="ECO:0007669"/>
    <property type="project" value="TreeGrafter"/>
</dbReference>
<dbReference type="PANTHER" id="PTHR48033:SF10">
    <property type="entry name" value="RNA-BINDING PROTEIN SQUID"/>
    <property type="match status" value="1"/>
</dbReference>
<dbReference type="EMBL" id="CAJPEX010000498">
    <property type="protein sequence ID" value="CAG0916027.1"/>
    <property type="molecule type" value="Genomic_DNA"/>
</dbReference>
<dbReference type="InterPro" id="IPR012677">
    <property type="entry name" value="Nucleotide-bd_a/b_plait_sf"/>
</dbReference>
<evidence type="ECO:0000256" key="1">
    <source>
        <dbReference type="ARBA" id="ARBA00004123"/>
    </source>
</evidence>
<feature type="compositionally biased region" description="Pro residues" evidence="5">
    <location>
        <begin position="293"/>
        <end position="309"/>
    </location>
</feature>
<dbReference type="GO" id="GO:0010468">
    <property type="term" value="P:regulation of gene expression"/>
    <property type="evidence" value="ECO:0007669"/>
    <property type="project" value="TreeGrafter"/>
</dbReference>
<reference evidence="7" key="1">
    <citation type="submission" date="2020-11" db="EMBL/GenBank/DDBJ databases">
        <authorList>
            <person name="Tran Van P."/>
        </authorList>
    </citation>
    <scope>NUCLEOTIDE SEQUENCE</scope>
</reference>
<keyword evidence="2 4" id="KW-0694">RNA-binding</keyword>
<dbReference type="PANTHER" id="PTHR48033">
    <property type="entry name" value="RNA-BINDING (RRM/RBD/RNP MOTIFS) FAMILY PROTEIN"/>
    <property type="match status" value="1"/>
</dbReference>
<evidence type="ECO:0000256" key="3">
    <source>
        <dbReference type="ARBA" id="ARBA00023242"/>
    </source>
</evidence>
<evidence type="ECO:0000256" key="4">
    <source>
        <dbReference type="PROSITE-ProRule" id="PRU00176"/>
    </source>
</evidence>
<dbReference type="SMART" id="SM00360">
    <property type="entry name" value="RRM"/>
    <property type="match status" value="2"/>
</dbReference>